<keyword evidence="4" id="KW-0808">Transferase</keyword>
<feature type="transmembrane region" description="Helical" evidence="8">
    <location>
        <begin position="301"/>
        <end position="325"/>
    </location>
</feature>
<dbReference type="InterPro" id="IPR050297">
    <property type="entry name" value="LipidA_mod_glycosyltrf_83"/>
</dbReference>
<feature type="transmembrane region" description="Helical" evidence="8">
    <location>
        <begin position="194"/>
        <end position="216"/>
    </location>
</feature>
<evidence type="ECO:0000256" key="1">
    <source>
        <dbReference type="ARBA" id="ARBA00004651"/>
    </source>
</evidence>
<comment type="caution">
    <text evidence="10">The sequence shown here is derived from an EMBL/GenBank/DDBJ whole genome shotgun (WGS) entry which is preliminary data.</text>
</comment>
<keyword evidence="7 8" id="KW-0472">Membrane</keyword>
<name>A0A0G0PUX5_9BACT</name>
<evidence type="ECO:0000256" key="5">
    <source>
        <dbReference type="ARBA" id="ARBA00022692"/>
    </source>
</evidence>
<dbReference type="AlphaFoldDB" id="A0A0G0PUX5"/>
<keyword evidence="2" id="KW-1003">Cell membrane</keyword>
<dbReference type="GO" id="GO:0016763">
    <property type="term" value="F:pentosyltransferase activity"/>
    <property type="evidence" value="ECO:0007669"/>
    <property type="project" value="TreeGrafter"/>
</dbReference>
<evidence type="ECO:0000256" key="3">
    <source>
        <dbReference type="ARBA" id="ARBA00022676"/>
    </source>
</evidence>
<feature type="transmembrane region" description="Helical" evidence="8">
    <location>
        <begin position="266"/>
        <end position="289"/>
    </location>
</feature>
<keyword evidence="3" id="KW-0328">Glycosyltransferase</keyword>
<feature type="domain" description="Glycosyltransferase RgtA/B/C/D-like" evidence="9">
    <location>
        <begin position="58"/>
        <end position="208"/>
    </location>
</feature>
<keyword evidence="6 8" id="KW-1133">Transmembrane helix</keyword>
<feature type="transmembrane region" description="Helical" evidence="8">
    <location>
        <begin position="77"/>
        <end position="95"/>
    </location>
</feature>
<feature type="transmembrane region" description="Helical" evidence="8">
    <location>
        <begin position="133"/>
        <end position="151"/>
    </location>
</feature>
<reference evidence="10 11" key="1">
    <citation type="journal article" date="2015" name="Nature">
        <title>rRNA introns, odd ribosomes, and small enigmatic genomes across a large radiation of phyla.</title>
        <authorList>
            <person name="Brown C.T."/>
            <person name="Hug L.A."/>
            <person name="Thomas B.C."/>
            <person name="Sharon I."/>
            <person name="Castelle C.J."/>
            <person name="Singh A."/>
            <person name="Wilkins M.J."/>
            <person name="Williams K.H."/>
            <person name="Banfield J.F."/>
        </authorList>
    </citation>
    <scope>NUCLEOTIDE SEQUENCE [LARGE SCALE GENOMIC DNA]</scope>
</reference>
<sequence>MKKIFLILLIIISSFRLVYLSIIPFGALPDEKFHFQRIQNIADSKSISPEFPNNEYYQPPLYYVLGSLIYRFFGRSYLTLRVFSFLMSFLYLILLQKVISNLSLSKSVSIALFISIALIPTFNIESIAINNDILLYLLLMSFYFVFLRVYRKLHNFRYILLISIISGGAILTKQVGVIVIPSFIIFALKNKIPLKIVVLNTCLSLLVGLLWFYYDWKLYGNPVITYSLFRYSIIGSMDPFSFPLYIKSIIVESAETYISAVGEFNNIRIGALFYLSIYLLIFIALLGLIRGKIKNFLNVKNIVFFHLVFIFNLIIFIFLNFHYAFQPQGRYLYPSQIYISLLLVIGFTNLFSGKKSILLPFFIFLILVFGNFWSLNCITSVYYKISYLPSIFACKIIQ</sequence>
<organism evidence="10 11">
    <name type="scientific">Candidatus Gottesmanbacteria bacterium GW2011_GWC2_39_8</name>
    <dbReference type="NCBI Taxonomy" id="1618450"/>
    <lineage>
        <taxon>Bacteria</taxon>
        <taxon>Candidatus Gottesmaniibacteriota</taxon>
    </lineage>
</organism>
<keyword evidence="5 8" id="KW-0812">Transmembrane</keyword>
<dbReference type="PANTHER" id="PTHR33908">
    <property type="entry name" value="MANNOSYLTRANSFERASE YKCB-RELATED"/>
    <property type="match status" value="1"/>
</dbReference>
<comment type="subcellular location">
    <subcellularLocation>
        <location evidence="1">Cell membrane</location>
        <topology evidence="1">Multi-pass membrane protein</topology>
    </subcellularLocation>
</comment>
<dbReference type="PANTHER" id="PTHR33908:SF11">
    <property type="entry name" value="MEMBRANE PROTEIN"/>
    <property type="match status" value="1"/>
</dbReference>
<proteinExistence type="predicted"/>
<dbReference type="EMBL" id="LBXN01000063">
    <property type="protein sequence ID" value="KKR31693.1"/>
    <property type="molecule type" value="Genomic_DNA"/>
</dbReference>
<dbReference type="Pfam" id="PF13231">
    <property type="entry name" value="PMT_2"/>
    <property type="match status" value="1"/>
</dbReference>
<evidence type="ECO:0000256" key="6">
    <source>
        <dbReference type="ARBA" id="ARBA00022989"/>
    </source>
</evidence>
<protein>
    <recommendedName>
        <fullName evidence="9">Glycosyltransferase RgtA/B/C/D-like domain-containing protein</fullName>
    </recommendedName>
</protein>
<gene>
    <name evidence="10" type="ORF">UT63_C0063G0006</name>
</gene>
<evidence type="ECO:0000313" key="11">
    <source>
        <dbReference type="Proteomes" id="UP000034539"/>
    </source>
</evidence>
<feature type="transmembrane region" description="Helical" evidence="8">
    <location>
        <begin position="158"/>
        <end position="188"/>
    </location>
</feature>
<feature type="transmembrane region" description="Helical" evidence="8">
    <location>
        <begin position="358"/>
        <end position="383"/>
    </location>
</feature>
<feature type="transmembrane region" description="Helical" evidence="8">
    <location>
        <begin position="331"/>
        <end position="351"/>
    </location>
</feature>
<evidence type="ECO:0000256" key="4">
    <source>
        <dbReference type="ARBA" id="ARBA00022679"/>
    </source>
</evidence>
<evidence type="ECO:0000313" key="10">
    <source>
        <dbReference type="EMBL" id="KKR31693.1"/>
    </source>
</evidence>
<dbReference type="GO" id="GO:0005886">
    <property type="term" value="C:plasma membrane"/>
    <property type="evidence" value="ECO:0007669"/>
    <property type="project" value="UniProtKB-SubCell"/>
</dbReference>
<evidence type="ECO:0000256" key="7">
    <source>
        <dbReference type="ARBA" id="ARBA00023136"/>
    </source>
</evidence>
<dbReference type="GO" id="GO:0009103">
    <property type="term" value="P:lipopolysaccharide biosynthetic process"/>
    <property type="evidence" value="ECO:0007669"/>
    <property type="project" value="UniProtKB-ARBA"/>
</dbReference>
<evidence type="ECO:0000256" key="8">
    <source>
        <dbReference type="SAM" id="Phobius"/>
    </source>
</evidence>
<accession>A0A0G0PUX5</accession>
<evidence type="ECO:0000259" key="9">
    <source>
        <dbReference type="Pfam" id="PF13231"/>
    </source>
</evidence>
<evidence type="ECO:0000256" key="2">
    <source>
        <dbReference type="ARBA" id="ARBA00022475"/>
    </source>
</evidence>
<dbReference type="Proteomes" id="UP000034539">
    <property type="component" value="Unassembled WGS sequence"/>
</dbReference>
<dbReference type="InterPro" id="IPR038731">
    <property type="entry name" value="RgtA/B/C-like"/>
</dbReference>
<feature type="transmembrane region" description="Helical" evidence="8">
    <location>
        <begin position="107"/>
        <end position="127"/>
    </location>
</feature>